<proteinExistence type="predicted"/>
<protein>
    <submittedName>
        <fullName evidence="1">Uncharacterized protein</fullName>
    </submittedName>
</protein>
<dbReference type="AlphaFoldDB" id="A0A645BUH0"/>
<gene>
    <name evidence="1" type="ORF">SDC9_116034</name>
</gene>
<dbReference type="EMBL" id="VSSQ01022644">
    <property type="protein sequence ID" value="MPM69090.1"/>
    <property type="molecule type" value="Genomic_DNA"/>
</dbReference>
<evidence type="ECO:0000313" key="1">
    <source>
        <dbReference type="EMBL" id="MPM69090.1"/>
    </source>
</evidence>
<comment type="caution">
    <text evidence="1">The sequence shown here is derived from an EMBL/GenBank/DDBJ whole genome shotgun (WGS) entry which is preliminary data.</text>
</comment>
<name>A0A645BUH0_9ZZZZ</name>
<reference evidence="1" key="1">
    <citation type="submission" date="2019-08" db="EMBL/GenBank/DDBJ databases">
        <authorList>
            <person name="Kucharzyk K."/>
            <person name="Murdoch R.W."/>
            <person name="Higgins S."/>
            <person name="Loffler F."/>
        </authorList>
    </citation>
    <scope>NUCLEOTIDE SEQUENCE</scope>
</reference>
<accession>A0A645BUH0</accession>
<organism evidence="1">
    <name type="scientific">bioreactor metagenome</name>
    <dbReference type="NCBI Taxonomy" id="1076179"/>
    <lineage>
        <taxon>unclassified sequences</taxon>
        <taxon>metagenomes</taxon>
        <taxon>ecological metagenomes</taxon>
    </lineage>
</organism>
<sequence>MYDGRRIVPCIFSCKDRIHHNRFAQIAVSVALSDPLVDCFVKAAAYDPGILPDLNKKDGKACILANRHMIAFGDFYILQYITENFFSQWRYFFFNSLFQLFCHVVGKIVICIDT</sequence>